<feature type="transmembrane region" description="Helical" evidence="1">
    <location>
        <begin position="98"/>
        <end position="117"/>
    </location>
</feature>
<proteinExistence type="predicted"/>
<feature type="transmembrane region" description="Helical" evidence="1">
    <location>
        <begin position="169"/>
        <end position="191"/>
    </location>
</feature>
<organism evidence="2 3">
    <name type="scientific">Rhodococcus cercidiphylli</name>
    <dbReference type="NCBI Taxonomy" id="489916"/>
    <lineage>
        <taxon>Bacteria</taxon>
        <taxon>Bacillati</taxon>
        <taxon>Actinomycetota</taxon>
        <taxon>Actinomycetes</taxon>
        <taxon>Mycobacteriales</taxon>
        <taxon>Nocardiaceae</taxon>
        <taxon>Rhodococcus</taxon>
    </lineage>
</organism>
<evidence type="ECO:0000313" key="3">
    <source>
        <dbReference type="Proteomes" id="UP001185899"/>
    </source>
</evidence>
<evidence type="ECO:0000313" key="2">
    <source>
        <dbReference type="EMBL" id="MDV6229937.1"/>
    </source>
</evidence>
<name>A0ABU4AUM2_9NOCA</name>
<dbReference type="Proteomes" id="UP001185899">
    <property type="component" value="Unassembled WGS sequence"/>
</dbReference>
<gene>
    <name evidence="2" type="ORF">R3P95_05195</name>
</gene>
<keyword evidence="1" id="KW-1133">Transmembrane helix</keyword>
<reference evidence="2 3" key="1">
    <citation type="submission" date="2023-10" db="EMBL/GenBank/DDBJ databases">
        <title>Development of a sustainable strategy for remediation of hydrocarbon-contaminated territories based on the waste exchange concept.</title>
        <authorList>
            <person name="Krivoruchko A."/>
        </authorList>
    </citation>
    <scope>NUCLEOTIDE SEQUENCE [LARGE SCALE GENOMIC DNA]</scope>
    <source>
        <strain evidence="2 3">IEGM 1322</strain>
    </source>
</reference>
<sequence>MRIENAAGGYSASKSRRAIAGHLLVEFLSVSAEQGFSMVNQRSTSKQQGVPVRPATREEYLSTWSTLHNGIDPSASGLVSGWLRVVYALSAPLVRASVSAHAVTLTAVVVAGAAVALSRPGTSAPLIAAVLIVISGLLDGIDGGVAMIGRSQTQWGYLLDTVADRCSDLLLLASGLALGAPMPLVLAVGVTTMLHEMARARAVGSGIEDVGFLTVWERPSRVIAAAVTATVAGAAPAAAGSSATIGMSVTCALAVVGFMQLMFGLHRRADRTRQ</sequence>
<dbReference type="EMBL" id="JAWLKE010000002">
    <property type="protein sequence ID" value="MDV6229937.1"/>
    <property type="molecule type" value="Genomic_DNA"/>
</dbReference>
<evidence type="ECO:0000256" key="1">
    <source>
        <dbReference type="SAM" id="Phobius"/>
    </source>
</evidence>
<dbReference type="RefSeq" id="WP_317547501.1">
    <property type="nucleotide sequence ID" value="NZ_JAWLKE010000002.1"/>
</dbReference>
<dbReference type="Pfam" id="PF01066">
    <property type="entry name" value="CDP-OH_P_transf"/>
    <property type="match status" value="1"/>
</dbReference>
<keyword evidence="3" id="KW-1185">Reference proteome</keyword>
<comment type="caution">
    <text evidence="2">The sequence shown here is derived from an EMBL/GenBank/DDBJ whole genome shotgun (WGS) entry which is preliminary data.</text>
</comment>
<accession>A0ABU4AUM2</accession>
<dbReference type="InterPro" id="IPR043130">
    <property type="entry name" value="CDP-OH_PTrfase_TM_dom"/>
</dbReference>
<keyword evidence="1" id="KW-0812">Transmembrane</keyword>
<feature type="transmembrane region" description="Helical" evidence="1">
    <location>
        <begin position="245"/>
        <end position="265"/>
    </location>
</feature>
<dbReference type="InterPro" id="IPR000462">
    <property type="entry name" value="CDP-OH_P_trans"/>
</dbReference>
<feature type="transmembrane region" description="Helical" evidence="1">
    <location>
        <begin position="124"/>
        <end position="149"/>
    </location>
</feature>
<protein>
    <submittedName>
        <fullName evidence="2">CDP-alcohol phosphatidyltransferase family protein</fullName>
    </submittedName>
</protein>
<dbReference type="Gene3D" id="1.20.120.1760">
    <property type="match status" value="1"/>
</dbReference>
<keyword evidence="1" id="KW-0472">Membrane</keyword>